<evidence type="ECO:0000313" key="5">
    <source>
        <dbReference type="EMBL" id="KTG08711.1"/>
    </source>
</evidence>
<sequence>MDDTSATEPALADGSETGGSGPNGYRCRVCGRSFPAAHLLVLHGGVRHPSELTERESAEFRAEYEREERQIRSFRIRALGTLVVLYFGFLFMYAIYAS</sequence>
<keyword evidence="6" id="KW-1185">Reference proteome</keyword>
<comment type="caution">
    <text evidence="5">The sequence shown here is derived from an EMBL/GenBank/DDBJ whole genome shotgun (WGS) entry which is preliminary data.</text>
</comment>
<feature type="region of interest" description="Disordered" evidence="2">
    <location>
        <begin position="1"/>
        <end position="23"/>
    </location>
</feature>
<dbReference type="InterPro" id="IPR013087">
    <property type="entry name" value="Znf_C2H2_type"/>
</dbReference>
<dbReference type="PROSITE" id="PS00028">
    <property type="entry name" value="ZINC_FINGER_C2H2_1"/>
    <property type="match status" value="1"/>
</dbReference>
<gene>
    <name evidence="5" type="ORF">AUR64_17565</name>
</gene>
<organism evidence="5 6">
    <name type="scientific">Haloprofundus marisrubri</name>
    <dbReference type="NCBI Taxonomy" id="1514971"/>
    <lineage>
        <taxon>Archaea</taxon>
        <taxon>Methanobacteriati</taxon>
        <taxon>Methanobacteriota</taxon>
        <taxon>Stenosarchaea group</taxon>
        <taxon>Halobacteria</taxon>
        <taxon>Halobacteriales</taxon>
        <taxon>Haloferacaceae</taxon>
        <taxon>Haloprofundus</taxon>
    </lineage>
</organism>
<evidence type="ECO:0000256" key="1">
    <source>
        <dbReference type="SAM" id="Coils"/>
    </source>
</evidence>
<feature type="domain" description="C2H2-type" evidence="4">
    <location>
        <begin position="25"/>
        <end position="53"/>
    </location>
</feature>
<dbReference type="EMBL" id="LOPU01000030">
    <property type="protein sequence ID" value="KTG08711.1"/>
    <property type="molecule type" value="Genomic_DNA"/>
</dbReference>
<feature type="transmembrane region" description="Helical" evidence="3">
    <location>
        <begin position="76"/>
        <end position="96"/>
    </location>
</feature>
<dbReference type="PROSITE" id="PS50157">
    <property type="entry name" value="ZINC_FINGER_C2H2_2"/>
    <property type="match status" value="1"/>
</dbReference>
<proteinExistence type="predicted"/>
<evidence type="ECO:0000259" key="4">
    <source>
        <dbReference type="PROSITE" id="PS50157"/>
    </source>
</evidence>
<name>A0A0W1R660_9EURY</name>
<keyword evidence="3" id="KW-0472">Membrane</keyword>
<keyword evidence="5" id="KW-0238">DNA-binding</keyword>
<dbReference type="Proteomes" id="UP000054387">
    <property type="component" value="Unassembled WGS sequence"/>
</dbReference>
<protein>
    <submittedName>
        <fullName evidence="5">DNA-binding protein</fullName>
    </submittedName>
</protein>
<evidence type="ECO:0000313" key="6">
    <source>
        <dbReference type="Proteomes" id="UP000054387"/>
    </source>
</evidence>
<keyword evidence="3" id="KW-1133">Transmembrane helix</keyword>
<evidence type="ECO:0000256" key="3">
    <source>
        <dbReference type="SAM" id="Phobius"/>
    </source>
</evidence>
<keyword evidence="3" id="KW-0812">Transmembrane</keyword>
<reference evidence="5 6" key="1">
    <citation type="submission" date="2015-12" db="EMBL/GenBank/DDBJ databases">
        <title>Haloprofundus marisrubri gen. nov., sp. nov., an extremely halophilic archaeon isolated from the Discovery deep brine-seawater interface in the Red Sea.</title>
        <authorList>
            <person name="Zhang G."/>
            <person name="Stingl U."/>
            <person name="Rashid M."/>
        </authorList>
    </citation>
    <scope>NUCLEOTIDE SEQUENCE [LARGE SCALE GENOMIC DNA]</scope>
    <source>
        <strain evidence="5 6">SB9</strain>
    </source>
</reference>
<evidence type="ECO:0000256" key="2">
    <source>
        <dbReference type="SAM" id="MobiDB-lite"/>
    </source>
</evidence>
<keyword evidence="1" id="KW-0175">Coiled coil</keyword>
<dbReference type="GO" id="GO:0003677">
    <property type="term" value="F:DNA binding"/>
    <property type="evidence" value="ECO:0007669"/>
    <property type="project" value="UniProtKB-KW"/>
</dbReference>
<dbReference type="STRING" id="1514971.AUR64_17565"/>
<accession>A0A0W1R660</accession>
<dbReference type="AlphaFoldDB" id="A0A0W1R660"/>
<feature type="coiled-coil region" evidence="1">
    <location>
        <begin position="50"/>
        <end position="77"/>
    </location>
</feature>